<dbReference type="AlphaFoldDB" id="A0A9Q5JFW1"/>
<evidence type="ECO:0000259" key="8">
    <source>
        <dbReference type="Pfam" id="PF06738"/>
    </source>
</evidence>
<comment type="similarity">
    <text evidence="6">Belongs to the ThrE exporter (TC 2.A.79) family.</text>
</comment>
<dbReference type="Proteomes" id="UP000177273">
    <property type="component" value="Unassembled WGS sequence"/>
</dbReference>
<dbReference type="InterPro" id="IPR010619">
    <property type="entry name" value="ThrE-like_N"/>
</dbReference>
<name>A0A9Q5JFW1_9LACT</name>
<dbReference type="PANTHER" id="PTHR34390">
    <property type="entry name" value="UPF0442 PROTEIN YJJB-RELATED"/>
    <property type="match status" value="1"/>
</dbReference>
<dbReference type="RefSeq" id="WP_070788568.1">
    <property type="nucleotide sequence ID" value="NZ_CP075561.1"/>
</dbReference>
<dbReference type="OrthoDB" id="9810047at2"/>
<keyword evidence="4 7" id="KW-1133">Transmembrane helix</keyword>
<organism evidence="9 10">
    <name type="scientific">Floricoccus penangensis</name>
    <dbReference type="NCBI Taxonomy" id="1859475"/>
    <lineage>
        <taxon>Bacteria</taxon>
        <taxon>Bacillati</taxon>
        <taxon>Bacillota</taxon>
        <taxon>Bacilli</taxon>
        <taxon>Lactobacillales</taxon>
        <taxon>Streptococcaceae</taxon>
        <taxon>Floricoccus</taxon>
    </lineage>
</organism>
<keyword evidence="3 7" id="KW-0812">Transmembrane</keyword>
<evidence type="ECO:0000256" key="1">
    <source>
        <dbReference type="ARBA" id="ARBA00004651"/>
    </source>
</evidence>
<feature type="domain" description="Threonine/serine exporter-like N-terminal" evidence="8">
    <location>
        <begin position="9"/>
        <end position="248"/>
    </location>
</feature>
<proteinExistence type="inferred from homology"/>
<dbReference type="GO" id="GO:0005886">
    <property type="term" value="C:plasma membrane"/>
    <property type="evidence" value="ECO:0007669"/>
    <property type="project" value="UniProtKB-SubCell"/>
</dbReference>
<accession>A0A9Q5JFW1</accession>
<gene>
    <name evidence="9" type="ORF">BG262_06330</name>
</gene>
<keyword evidence="5 7" id="KW-0472">Membrane</keyword>
<dbReference type="GO" id="GO:0022857">
    <property type="term" value="F:transmembrane transporter activity"/>
    <property type="evidence" value="ECO:0007669"/>
    <property type="project" value="InterPro"/>
</dbReference>
<feature type="transmembrane region" description="Helical" evidence="7">
    <location>
        <begin position="140"/>
        <end position="159"/>
    </location>
</feature>
<evidence type="ECO:0000256" key="6">
    <source>
        <dbReference type="ARBA" id="ARBA00034125"/>
    </source>
</evidence>
<dbReference type="InterPro" id="IPR050539">
    <property type="entry name" value="ThrE_Dicarb/AminoAcid_Exp"/>
</dbReference>
<feature type="transmembrane region" description="Helical" evidence="7">
    <location>
        <begin position="228"/>
        <end position="249"/>
    </location>
</feature>
<evidence type="ECO:0000256" key="7">
    <source>
        <dbReference type="SAM" id="Phobius"/>
    </source>
</evidence>
<reference evidence="10" key="1">
    <citation type="submission" date="2016-09" db="EMBL/GenBank/DDBJ databases">
        <title>Draft genome sequence of a novel species of the family Streptococcaceae isolated from flowers.</title>
        <authorList>
            <person name="Chuah L.-O."/>
            <person name="Yap K.-P."/>
            <person name="Thong K.L."/>
            <person name="Liong M.T."/>
            <person name="Ahmad R."/>
            <person name="Rusul G."/>
        </authorList>
    </citation>
    <scope>NUCLEOTIDE SEQUENCE [LARGE SCALE GENOMIC DNA]</scope>
    <source>
        <strain evidence="10">HibF3</strain>
    </source>
</reference>
<sequence length="252" mass="27688">MDKRKYFFFIFRLAEVSLENGAEIKRVESTVNYLSKKYELEGFDAFIMINGLMMSLQNGDESLQAKVKEIPISPINLGRIEAINVLSRDIVEDKIDFEGAKKRLDEIKDSNYASNRSKLAAYALGSSTFGYLFASSLWDAAGAFFLGAILGFYILYILPKTNLTDFLINLSGSILVSVLACVMVYISPTFNLSSLIAGGIISLLPGVAMVNSIRYLFDEDYLSGAGMLMDAVMTSAAISVGVGIVLRVAEWI</sequence>
<keyword evidence="10" id="KW-1185">Reference proteome</keyword>
<evidence type="ECO:0000256" key="5">
    <source>
        <dbReference type="ARBA" id="ARBA00023136"/>
    </source>
</evidence>
<dbReference type="EMBL" id="MKIQ01000029">
    <property type="protein sequence ID" value="OFI46098.1"/>
    <property type="molecule type" value="Genomic_DNA"/>
</dbReference>
<evidence type="ECO:0000256" key="2">
    <source>
        <dbReference type="ARBA" id="ARBA00022475"/>
    </source>
</evidence>
<dbReference type="GO" id="GO:0015744">
    <property type="term" value="P:succinate transport"/>
    <property type="evidence" value="ECO:0007669"/>
    <property type="project" value="TreeGrafter"/>
</dbReference>
<keyword evidence="2" id="KW-1003">Cell membrane</keyword>
<feature type="transmembrane region" description="Helical" evidence="7">
    <location>
        <begin position="192"/>
        <end position="216"/>
    </location>
</feature>
<evidence type="ECO:0000313" key="9">
    <source>
        <dbReference type="EMBL" id="OFI46098.1"/>
    </source>
</evidence>
<feature type="transmembrane region" description="Helical" evidence="7">
    <location>
        <begin position="166"/>
        <end position="186"/>
    </location>
</feature>
<comment type="caution">
    <text evidence="9">The sequence shown here is derived from an EMBL/GenBank/DDBJ whole genome shotgun (WGS) entry which is preliminary data.</text>
</comment>
<dbReference type="Pfam" id="PF06738">
    <property type="entry name" value="ThrE"/>
    <property type="match status" value="1"/>
</dbReference>
<protein>
    <recommendedName>
        <fullName evidence="8">Threonine/serine exporter-like N-terminal domain-containing protein</fullName>
    </recommendedName>
</protein>
<evidence type="ECO:0000256" key="3">
    <source>
        <dbReference type="ARBA" id="ARBA00022692"/>
    </source>
</evidence>
<evidence type="ECO:0000256" key="4">
    <source>
        <dbReference type="ARBA" id="ARBA00022989"/>
    </source>
</evidence>
<comment type="subcellular location">
    <subcellularLocation>
        <location evidence="1">Cell membrane</location>
        <topology evidence="1">Multi-pass membrane protein</topology>
    </subcellularLocation>
</comment>
<evidence type="ECO:0000313" key="10">
    <source>
        <dbReference type="Proteomes" id="UP000177273"/>
    </source>
</evidence>
<dbReference type="PANTHER" id="PTHR34390:SF2">
    <property type="entry name" value="SUCCINATE TRANSPORTER SUBUNIT YJJP-RELATED"/>
    <property type="match status" value="1"/>
</dbReference>